<keyword evidence="3" id="KW-0067">ATP-binding</keyword>
<reference evidence="5" key="1">
    <citation type="journal article" date="2023" name="Mol. Phylogenet. Evol.">
        <title>Genome-scale phylogeny and comparative genomics of the fungal order Sordariales.</title>
        <authorList>
            <person name="Hensen N."/>
            <person name="Bonometti L."/>
            <person name="Westerberg I."/>
            <person name="Brannstrom I.O."/>
            <person name="Guillou S."/>
            <person name="Cros-Aarteil S."/>
            <person name="Calhoun S."/>
            <person name="Haridas S."/>
            <person name="Kuo A."/>
            <person name="Mondo S."/>
            <person name="Pangilinan J."/>
            <person name="Riley R."/>
            <person name="LaButti K."/>
            <person name="Andreopoulos B."/>
            <person name="Lipzen A."/>
            <person name="Chen C."/>
            <person name="Yan M."/>
            <person name="Daum C."/>
            <person name="Ng V."/>
            <person name="Clum A."/>
            <person name="Steindorff A."/>
            <person name="Ohm R.A."/>
            <person name="Martin F."/>
            <person name="Silar P."/>
            <person name="Natvig D.O."/>
            <person name="Lalanne C."/>
            <person name="Gautier V."/>
            <person name="Ament-Velasquez S.L."/>
            <person name="Kruys A."/>
            <person name="Hutchinson M.I."/>
            <person name="Powell A.J."/>
            <person name="Barry K."/>
            <person name="Miller A.N."/>
            <person name="Grigoriev I.V."/>
            <person name="Debuchy R."/>
            <person name="Gladieux P."/>
            <person name="Hiltunen Thoren M."/>
            <person name="Johannesson H."/>
        </authorList>
    </citation>
    <scope>NUCLEOTIDE SEQUENCE</scope>
    <source>
        <strain evidence="5">CBS 103.79</strain>
    </source>
</reference>
<sequence>MDRSRKRQRRESDETGCLNSFPFSFLPAANQGFTLPQPDYHQQTVVDRSQETFVCYGMVVGFLGTYTRPSASGNMQKDPETFAVTIQSNHEFAPIHLHHTSGSGTFSSDFIDIIQALLDEASLRLQASCTISGHQQKAQAKRGRFGPISLPCEVSVILYGPRSSIDNIGEFFQELDMYLQDPSGCDWDVPYCNPHRLSSINVDECPMTSDLERLSTELVEVLFQSIPSESDALERLLDGYQDFPEAPQPALILSLLKKHQKQALTFLRQREDGWSFDPESADFWDYRQTCQAAFFVNNISQTCQEEEPPEFYGGIVADPMGLGKTLTMIALIAAEKHSPSPLAGTSSLILVPPPRGLTWRRHYRRDRLSKAGEIAAYDIVLSTYNTVSADWGGGQKAANSLLFSTHWKRIILDEAHMIRNTKSQMSQAVCTLEATARWAVTGTPIQNRIGDLAALLKFIRAHPYDDARRFESDIGQIWKTENIAEAVDRLRKLSGGLILRRPKTVIELPPRVDLKFPVAFWHPERELYDRVKQQTMAKIAQVFRDGDSGSVASSSYITVMQRINALRMICDLGLNYDDRHDLTAAEDAYRSDLEHWTNIAQETFNLEREVSSVVCSRCPSSYDNVTAPFVDNNSGVESTPPSYYAKCLTYICSDCVQSTLRRNQAIVCGHTTNHTLEGSGLLSQLPQLQLSSKVRALVTQLKGLPADTKRLRNSCCPNCGVFELENDARPHRDGVKRSRYQLCSI</sequence>
<keyword evidence="6" id="KW-1185">Reference proteome</keyword>
<evidence type="ECO:0000313" key="6">
    <source>
        <dbReference type="Proteomes" id="UP001303889"/>
    </source>
</evidence>
<keyword evidence="1" id="KW-0547">Nucleotide-binding</keyword>
<dbReference type="Pfam" id="PF00176">
    <property type="entry name" value="SNF2-rel_dom"/>
    <property type="match status" value="2"/>
</dbReference>
<dbReference type="InterPro" id="IPR000330">
    <property type="entry name" value="SNF2_N"/>
</dbReference>
<dbReference type="Proteomes" id="UP001303889">
    <property type="component" value="Unassembled WGS sequence"/>
</dbReference>
<name>A0AAN6MAX1_9PEZI</name>
<evidence type="ECO:0000259" key="4">
    <source>
        <dbReference type="PROSITE" id="PS51192"/>
    </source>
</evidence>
<evidence type="ECO:0000256" key="3">
    <source>
        <dbReference type="ARBA" id="ARBA00022840"/>
    </source>
</evidence>
<dbReference type="AlphaFoldDB" id="A0AAN6MAX1"/>
<dbReference type="PROSITE" id="PS51192">
    <property type="entry name" value="HELICASE_ATP_BIND_1"/>
    <property type="match status" value="1"/>
</dbReference>
<evidence type="ECO:0000256" key="1">
    <source>
        <dbReference type="ARBA" id="ARBA00022741"/>
    </source>
</evidence>
<proteinExistence type="predicted"/>
<dbReference type="SMART" id="SM00487">
    <property type="entry name" value="DEXDc"/>
    <property type="match status" value="1"/>
</dbReference>
<gene>
    <name evidence="5" type="ORF">C8A05DRAFT_48364</name>
</gene>
<evidence type="ECO:0000313" key="5">
    <source>
        <dbReference type="EMBL" id="KAK3896696.1"/>
    </source>
</evidence>
<dbReference type="GO" id="GO:0005634">
    <property type="term" value="C:nucleus"/>
    <property type="evidence" value="ECO:0007669"/>
    <property type="project" value="TreeGrafter"/>
</dbReference>
<protein>
    <submittedName>
        <fullName evidence="5">SWI/SNF-related matrix-associated actin-dependent regulator of chromatin subfamily A member 3-like 1</fullName>
    </submittedName>
</protein>
<dbReference type="CDD" id="cd18008">
    <property type="entry name" value="DEXDc_SHPRH-like"/>
    <property type="match status" value="1"/>
</dbReference>
<dbReference type="InterPro" id="IPR027417">
    <property type="entry name" value="P-loop_NTPase"/>
</dbReference>
<dbReference type="Gene3D" id="3.40.50.10810">
    <property type="entry name" value="Tandem AAA-ATPase domain"/>
    <property type="match status" value="1"/>
</dbReference>
<accession>A0AAN6MAX1</accession>
<dbReference type="GO" id="GO:0016787">
    <property type="term" value="F:hydrolase activity"/>
    <property type="evidence" value="ECO:0007669"/>
    <property type="project" value="UniProtKB-KW"/>
</dbReference>
<keyword evidence="2" id="KW-0378">Hydrolase</keyword>
<comment type="caution">
    <text evidence="5">The sequence shown here is derived from an EMBL/GenBank/DDBJ whole genome shotgun (WGS) entry which is preliminary data.</text>
</comment>
<dbReference type="GO" id="GO:0005524">
    <property type="term" value="F:ATP binding"/>
    <property type="evidence" value="ECO:0007669"/>
    <property type="project" value="UniProtKB-KW"/>
</dbReference>
<evidence type="ECO:0000256" key="2">
    <source>
        <dbReference type="ARBA" id="ARBA00022801"/>
    </source>
</evidence>
<dbReference type="InterPro" id="IPR050628">
    <property type="entry name" value="SNF2_RAD54_helicase_TF"/>
</dbReference>
<feature type="domain" description="Helicase ATP-binding" evidence="4">
    <location>
        <begin position="305"/>
        <end position="462"/>
    </location>
</feature>
<dbReference type="GO" id="GO:0006281">
    <property type="term" value="P:DNA repair"/>
    <property type="evidence" value="ECO:0007669"/>
    <property type="project" value="TreeGrafter"/>
</dbReference>
<dbReference type="PANTHER" id="PTHR45626:SF22">
    <property type="entry name" value="DNA REPAIR PROTEIN RAD5"/>
    <property type="match status" value="1"/>
</dbReference>
<reference evidence="5" key="2">
    <citation type="submission" date="2023-05" db="EMBL/GenBank/DDBJ databases">
        <authorList>
            <consortium name="Lawrence Berkeley National Laboratory"/>
            <person name="Steindorff A."/>
            <person name="Hensen N."/>
            <person name="Bonometti L."/>
            <person name="Westerberg I."/>
            <person name="Brannstrom I.O."/>
            <person name="Guillou S."/>
            <person name="Cros-Aarteil S."/>
            <person name="Calhoun S."/>
            <person name="Haridas S."/>
            <person name="Kuo A."/>
            <person name="Mondo S."/>
            <person name="Pangilinan J."/>
            <person name="Riley R."/>
            <person name="Labutti K."/>
            <person name="Andreopoulos B."/>
            <person name="Lipzen A."/>
            <person name="Chen C."/>
            <person name="Yanf M."/>
            <person name="Daum C."/>
            <person name="Ng V."/>
            <person name="Clum A."/>
            <person name="Ohm R."/>
            <person name="Martin F."/>
            <person name="Silar P."/>
            <person name="Natvig D."/>
            <person name="Lalanne C."/>
            <person name="Gautier V."/>
            <person name="Ament-Velasquez S.L."/>
            <person name="Kruys A."/>
            <person name="Hutchinson M.I."/>
            <person name="Powell A.J."/>
            <person name="Barry K."/>
            <person name="Miller A.N."/>
            <person name="Grigoriev I.V."/>
            <person name="Debuchy R."/>
            <person name="Gladieux P."/>
            <person name="Thoren M.H."/>
            <person name="Johannesson H."/>
        </authorList>
    </citation>
    <scope>NUCLEOTIDE SEQUENCE</scope>
    <source>
        <strain evidence="5">CBS 103.79</strain>
    </source>
</reference>
<dbReference type="EMBL" id="MU856447">
    <property type="protein sequence ID" value="KAK3896696.1"/>
    <property type="molecule type" value="Genomic_DNA"/>
</dbReference>
<dbReference type="InterPro" id="IPR038718">
    <property type="entry name" value="SNF2-like_sf"/>
</dbReference>
<dbReference type="GO" id="GO:0008094">
    <property type="term" value="F:ATP-dependent activity, acting on DNA"/>
    <property type="evidence" value="ECO:0007669"/>
    <property type="project" value="TreeGrafter"/>
</dbReference>
<dbReference type="PANTHER" id="PTHR45626">
    <property type="entry name" value="TRANSCRIPTION TERMINATION FACTOR 2-RELATED"/>
    <property type="match status" value="1"/>
</dbReference>
<dbReference type="SUPFAM" id="SSF52540">
    <property type="entry name" value="P-loop containing nucleoside triphosphate hydrolases"/>
    <property type="match status" value="1"/>
</dbReference>
<dbReference type="InterPro" id="IPR014001">
    <property type="entry name" value="Helicase_ATP-bd"/>
</dbReference>
<organism evidence="5 6">
    <name type="scientific">Staphylotrichum tortipilum</name>
    <dbReference type="NCBI Taxonomy" id="2831512"/>
    <lineage>
        <taxon>Eukaryota</taxon>
        <taxon>Fungi</taxon>
        <taxon>Dikarya</taxon>
        <taxon>Ascomycota</taxon>
        <taxon>Pezizomycotina</taxon>
        <taxon>Sordariomycetes</taxon>
        <taxon>Sordariomycetidae</taxon>
        <taxon>Sordariales</taxon>
        <taxon>Chaetomiaceae</taxon>
        <taxon>Staphylotrichum</taxon>
    </lineage>
</organism>